<protein>
    <submittedName>
        <fullName evidence="1">Uncharacterized protein</fullName>
    </submittedName>
</protein>
<dbReference type="EMBL" id="VSSQ01036729">
    <property type="protein sequence ID" value="MPM89275.1"/>
    <property type="molecule type" value="Genomic_DNA"/>
</dbReference>
<reference evidence="1" key="1">
    <citation type="submission" date="2019-08" db="EMBL/GenBank/DDBJ databases">
        <authorList>
            <person name="Kucharzyk K."/>
            <person name="Murdoch R.W."/>
            <person name="Higgins S."/>
            <person name="Loffler F."/>
        </authorList>
    </citation>
    <scope>NUCLEOTIDE SEQUENCE</scope>
</reference>
<evidence type="ECO:0000313" key="1">
    <source>
        <dbReference type="EMBL" id="MPM89275.1"/>
    </source>
</evidence>
<dbReference type="PANTHER" id="PTHR34724:SF4">
    <property type="entry name" value="EXPRESSED PROTEIN"/>
    <property type="match status" value="1"/>
</dbReference>
<proteinExistence type="predicted"/>
<accession>A0A645DJ48</accession>
<dbReference type="AlphaFoldDB" id="A0A645DJ48"/>
<sequence>MCRAVRCHICGKTTWAGCGQHIDQVRRTVADEHWCDGHAPQRTKGRFASLFNR</sequence>
<name>A0A645DJ48_9ZZZZ</name>
<gene>
    <name evidence="1" type="ORF">SDC9_136383</name>
</gene>
<dbReference type="PANTHER" id="PTHR34724">
    <property type="entry name" value="OS12G0596101 PROTEIN"/>
    <property type="match status" value="1"/>
</dbReference>
<comment type="caution">
    <text evidence="1">The sequence shown here is derived from an EMBL/GenBank/DDBJ whole genome shotgun (WGS) entry which is preliminary data.</text>
</comment>
<organism evidence="1">
    <name type="scientific">bioreactor metagenome</name>
    <dbReference type="NCBI Taxonomy" id="1076179"/>
    <lineage>
        <taxon>unclassified sequences</taxon>
        <taxon>metagenomes</taxon>
        <taxon>ecological metagenomes</taxon>
    </lineage>
</organism>